<keyword evidence="1" id="KW-0479">Metal-binding</keyword>
<comment type="caution">
    <text evidence="3">The sequence shown here is derived from an EMBL/GenBank/DDBJ whole genome shotgun (WGS) entry which is preliminary data.</text>
</comment>
<evidence type="ECO:0000259" key="2">
    <source>
        <dbReference type="Pfam" id="PF07883"/>
    </source>
</evidence>
<dbReference type="InterPro" id="IPR011051">
    <property type="entry name" value="RmlC_Cupin_sf"/>
</dbReference>
<dbReference type="SUPFAM" id="SSF51182">
    <property type="entry name" value="RmlC-like cupins"/>
    <property type="match status" value="1"/>
</dbReference>
<accession>A0A328TUW3</accession>
<dbReference type="PANTHER" id="PTHR35848">
    <property type="entry name" value="OXALATE-BINDING PROTEIN"/>
    <property type="match status" value="1"/>
</dbReference>
<dbReference type="Proteomes" id="UP000249260">
    <property type="component" value="Unassembled WGS sequence"/>
</dbReference>
<keyword evidence="4" id="KW-1185">Reference proteome</keyword>
<dbReference type="PANTHER" id="PTHR35848:SF6">
    <property type="entry name" value="CUPIN TYPE-2 DOMAIN-CONTAINING PROTEIN"/>
    <property type="match status" value="1"/>
</dbReference>
<evidence type="ECO:0000256" key="1">
    <source>
        <dbReference type="ARBA" id="ARBA00022723"/>
    </source>
</evidence>
<dbReference type="InterPro" id="IPR051610">
    <property type="entry name" value="GPI/OXD"/>
</dbReference>
<sequence length="120" mass="13584">MATITDLSEQDPARLFEQEWGTIQWLCGRDIDPDAEMTFGMVYIHAGQSNPRHIHPNCEEVIFVLSGECDHTLGDETYHLKPGMMLRIPRGVPHNATTTSWEPCRMIIAYSAPDRQTVGE</sequence>
<feature type="domain" description="Cupin type-2" evidence="2">
    <location>
        <begin position="41"/>
        <end position="109"/>
    </location>
</feature>
<dbReference type="RefSeq" id="WP_112884118.1">
    <property type="nucleotide sequence ID" value="NZ_QLUW01000004.1"/>
</dbReference>
<dbReference type="Pfam" id="PF07883">
    <property type="entry name" value="Cupin_2"/>
    <property type="match status" value="1"/>
</dbReference>
<evidence type="ECO:0000313" key="3">
    <source>
        <dbReference type="EMBL" id="RAP74329.1"/>
    </source>
</evidence>
<dbReference type="OrthoDB" id="9791637at2"/>
<reference evidence="3 4" key="1">
    <citation type="submission" date="2018-06" db="EMBL/GenBank/DDBJ databases">
        <title>Paenibacillus montanisoli sp. nov., isolated from mountain area soil.</title>
        <authorList>
            <person name="Wu M."/>
        </authorList>
    </citation>
    <scope>NUCLEOTIDE SEQUENCE [LARGE SCALE GENOMIC DNA]</scope>
    <source>
        <strain evidence="3 4">RA17</strain>
    </source>
</reference>
<dbReference type="AlphaFoldDB" id="A0A328TUW3"/>
<protein>
    <submittedName>
        <fullName evidence="3">Cupin domain-containing protein</fullName>
    </submittedName>
</protein>
<dbReference type="CDD" id="cd02208">
    <property type="entry name" value="cupin_RmlC-like"/>
    <property type="match status" value="1"/>
</dbReference>
<name>A0A328TUW3_9BACL</name>
<organism evidence="3 4">
    <name type="scientific">Paenibacillus montanisoli</name>
    <dbReference type="NCBI Taxonomy" id="2081970"/>
    <lineage>
        <taxon>Bacteria</taxon>
        <taxon>Bacillati</taxon>
        <taxon>Bacillota</taxon>
        <taxon>Bacilli</taxon>
        <taxon>Bacillales</taxon>
        <taxon>Paenibacillaceae</taxon>
        <taxon>Paenibacillus</taxon>
    </lineage>
</organism>
<dbReference type="EMBL" id="QLUW01000004">
    <property type="protein sequence ID" value="RAP74329.1"/>
    <property type="molecule type" value="Genomic_DNA"/>
</dbReference>
<dbReference type="Gene3D" id="2.60.120.10">
    <property type="entry name" value="Jelly Rolls"/>
    <property type="match status" value="1"/>
</dbReference>
<gene>
    <name evidence="3" type="ORF">DL346_19785</name>
</gene>
<dbReference type="InterPro" id="IPR014710">
    <property type="entry name" value="RmlC-like_jellyroll"/>
</dbReference>
<dbReference type="GO" id="GO:0046872">
    <property type="term" value="F:metal ion binding"/>
    <property type="evidence" value="ECO:0007669"/>
    <property type="project" value="UniProtKB-KW"/>
</dbReference>
<dbReference type="InterPro" id="IPR013096">
    <property type="entry name" value="Cupin_2"/>
</dbReference>
<evidence type="ECO:0000313" key="4">
    <source>
        <dbReference type="Proteomes" id="UP000249260"/>
    </source>
</evidence>
<proteinExistence type="predicted"/>